<name>A0A7W4DB80_9GAMM</name>
<protein>
    <submittedName>
        <fullName evidence="3">DUF2167 domain-containing protein</fullName>
    </submittedName>
</protein>
<keyword evidence="2" id="KW-0732">Signal</keyword>
<reference evidence="3 4" key="1">
    <citation type="submission" date="2020-08" db="EMBL/GenBank/DDBJ databases">
        <authorList>
            <person name="Kim C.M."/>
        </authorList>
    </citation>
    <scope>NUCLEOTIDE SEQUENCE [LARGE SCALE GENOMIC DNA]</scope>
    <source>
        <strain evidence="3 4">SR9</strain>
    </source>
</reference>
<evidence type="ECO:0000313" key="4">
    <source>
        <dbReference type="Proteomes" id="UP000581189"/>
    </source>
</evidence>
<comment type="caution">
    <text evidence="3">The sequence shown here is derived from an EMBL/GenBank/DDBJ whole genome shotgun (WGS) entry which is preliminary data.</text>
</comment>
<gene>
    <name evidence="3" type="ORF">H3H45_09100</name>
</gene>
<feature type="transmembrane region" description="Helical" evidence="1">
    <location>
        <begin position="285"/>
        <end position="307"/>
    </location>
</feature>
<organism evidence="3 4">
    <name type="scientific">Aquipseudomonas guryensis</name>
    <dbReference type="NCBI Taxonomy" id="2759165"/>
    <lineage>
        <taxon>Bacteria</taxon>
        <taxon>Pseudomonadati</taxon>
        <taxon>Pseudomonadota</taxon>
        <taxon>Gammaproteobacteria</taxon>
        <taxon>Pseudomonadales</taxon>
        <taxon>Pseudomonadaceae</taxon>
        <taxon>Aquipseudomonas</taxon>
    </lineage>
</organism>
<dbReference type="RefSeq" id="WP_182833417.1">
    <property type="nucleotide sequence ID" value="NZ_JACJFN010000002.1"/>
</dbReference>
<feature type="chain" id="PRO_5031180135" evidence="2">
    <location>
        <begin position="22"/>
        <end position="353"/>
    </location>
</feature>
<accession>A0A7W4DB80</accession>
<dbReference type="InterPro" id="IPR018682">
    <property type="entry name" value="DUF2167_membr"/>
</dbReference>
<keyword evidence="1" id="KW-1133">Transmembrane helix</keyword>
<feature type="signal peptide" evidence="2">
    <location>
        <begin position="1"/>
        <end position="21"/>
    </location>
</feature>
<keyword evidence="4" id="KW-1185">Reference proteome</keyword>
<dbReference type="AlphaFoldDB" id="A0A7W4DB80"/>
<keyword evidence="1" id="KW-0812">Transmembrane</keyword>
<dbReference type="EMBL" id="JACJFN010000002">
    <property type="protein sequence ID" value="MBB1519392.1"/>
    <property type="molecule type" value="Genomic_DNA"/>
</dbReference>
<evidence type="ECO:0000256" key="2">
    <source>
        <dbReference type="SAM" id="SignalP"/>
    </source>
</evidence>
<evidence type="ECO:0000256" key="1">
    <source>
        <dbReference type="SAM" id="Phobius"/>
    </source>
</evidence>
<dbReference type="Proteomes" id="UP000581189">
    <property type="component" value="Unassembled WGS sequence"/>
</dbReference>
<dbReference type="Pfam" id="PF09935">
    <property type="entry name" value="DUF2167"/>
    <property type="match status" value="1"/>
</dbReference>
<keyword evidence="1" id="KW-0472">Membrane</keyword>
<evidence type="ECO:0000313" key="3">
    <source>
        <dbReference type="EMBL" id="MBB1519392.1"/>
    </source>
</evidence>
<proteinExistence type="predicted"/>
<sequence length="353" mass="38059">MSIKELIMATLLVACVPTAQAVVVAPDAPASAAISEAAAPEEESAAVTEEEFEEFDEEAFIASLNFQTGKVVLGDNLATLNLPDHLVFLNGEDAERLLVEAWGNPPDAGLPLGMVLPAGISPLADESWAVTIEYEASGYVSDEDAEDIDYSEMLEDLKEEAATDNQWRAENGYEPVELLGWAAQPHYDAQGKKLHWAKELKFGDSDTNTLNYNIRVLGRKGVLVLNFIANMDQLPEIQSNLPSVLAMTDFNQGHRYAEFDPDLDEVAAYGIGALIAGKLATKAGLFATLALLLKKFWIVPLLLIGWLGKRLFGKKQAETPVAAAEPVAEPLAAEAVQPPASTVLDLNKADEKA</sequence>